<feature type="compositionally biased region" description="Polar residues" evidence="5">
    <location>
        <begin position="225"/>
        <end position="239"/>
    </location>
</feature>
<feature type="region of interest" description="Disordered" evidence="5">
    <location>
        <begin position="58"/>
        <end position="93"/>
    </location>
</feature>
<keyword evidence="2" id="KW-0547">Nucleotide-binding</keyword>
<feature type="region of interest" description="Disordered" evidence="5">
    <location>
        <begin position="992"/>
        <end position="1021"/>
    </location>
</feature>
<feature type="compositionally biased region" description="Polar residues" evidence="5">
    <location>
        <begin position="997"/>
        <end position="1009"/>
    </location>
</feature>
<protein>
    <recommendedName>
        <fullName evidence="6">AAA+ ATPase domain-containing protein</fullName>
    </recommendedName>
</protein>
<dbReference type="InterPro" id="IPR051701">
    <property type="entry name" value="Mito_OM_Translocase_MSP1"/>
</dbReference>
<reference evidence="7 8" key="1">
    <citation type="journal article" date="2024" name="IMA Fungus">
        <title>IMA Genome - F19 : A genome assembly and annotation guide to empower mycologists, including annotated draft genome sequences of Ceratocystis pirilliformis, Diaporthe australafricana, Fusarium ophioides, Paecilomyces lecythidis, and Sporothrix stenoceras.</title>
        <authorList>
            <person name="Aylward J."/>
            <person name="Wilson A.M."/>
            <person name="Visagie C.M."/>
            <person name="Spraker J."/>
            <person name="Barnes I."/>
            <person name="Buitendag C."/>
            <person name="Ceriani C."/>
            <person name="Del Mar Angel L."/>
            <person name="du Plessis D."/>
            <person name="Fuchs T."/>
            <person name="Gasser K."/>
            <person name="Kramer D."/>
            <person name="Li W."/>
            <person name="Munsamy K."/>
            <person name="Piso A."/>
            <person name="Price J.L."/>
            <person name="Sonnekus B."/>
            <person name="Thomas C."/>
            <person name="van der Nest A."/>
            <person name="van Dijk A."/>
            <person name="van Heerden A."/>
            <person name="van Vuuren N."/>
            <person name="Yilmaz N."/>
            <person name="Duong T.A."/>
            <person name="van der Merwe N.A."/>
            <person name="Wingfield M.J."/>
            <person name="Wingfield B.D."/>
        </authorList>
    </citation>
    <scope>NUCLEOTIDE SEQUENCE [LARGE SCALE GENOMIC DNA]</scope>
    <source>
        <strain evidence="7 8">CMW 18300</strain>
    </source>
</reference>
<feature type="compositionally biased region" description="Polar residues" evidence="5">
    <location>
        <begin position="305"/>
        <end position="315"/>
    </location>
</feature>
<feature type="domain" description="AAA+ ATPase" evidence="6">
    <location>
        <begin position="596"/>
        <end position="731"/>
    </location>
</feature>
<dbReference type="Pfam" id="PF00004">
    <property type="entry name" value="AAA"/>
    <property type="match status" value="1"/>
</dbReference>
<feature type="compositionally biased region" description="Polar residues" evidence="5">
    <location>
        <begin position="184"/>
        <end position="194"/>
    </location>
</feature>
<dbReference type="Proteomes" id="UP001583177">
    <property type="component" value="Unassembled WGS sequence"/>
</dbReference>
<dbReference type="EMBL" id="JAWRVE010000107">
    <property type="protein sequence ID" value="KAL1858150.1"/>
    <property type="molecule type" value="Genomic_DNA"/>
</dbReference>
<evidence type="ECO:0000259" key="6">
    <source>
        <dbReference type="SMART" id="SM00382"/>
    </source>
</evidence>
<evidence type="ECO:0000256" key="3">
    <source>
        <dbReference type="ARBA" id="ARBA00022787"/>
    </source>
</evidence>
<dbReference type="Pfam" id="PF17862">
    <property type="entry name" value="AAA_lid_3"/>
    <property type="match status" value="1"/>
</dbReference>
<feature type="region of interest" description="Disordered" evidence="5">
    <location>
        <begin position="178"/>
        <end position="245"/>
    </location>
</feature>
<evidence type="ECO:0000256" key="1">
    <source>
        <dbReference type="ARBA" id="ARBA00004572"/>
    </source>
</evidence>
<dbReference type="Gene3D" id="3.40.50.300">
    <property type="entry name" value="P-loop containing nucleotide triphosphate hydrolases"/>
    <property type="match status" value="1"/>
</dbReference>
<evidence type="ECO:0000256" key="4">
    <source>
        <dbReference type="ARBA" id="ARBA00022840"/>
    </source>
</evidence>
<dbReference type="PANTHER" id="PTHR45644">
    <property type="entry name" value="AAA ATPASE, PUTATIVE (AFU_ORTHOLOGUE AFUA_2G12920)-RELATED-RELATED"/>
    <property type="match status" value="1"/>
</dbReference>
<evidence type="ECO:0000313" key="8">
    <source>
        <dbReference type="Proteomes" id="UP001583177"/>
    </source>
</evidence>
<evidence type="ECO:0000313" key="7">
    <source>
        <dbReference type="EMBL" id="KAL1858150.1"/>
    </source>
</evidence>
<dbReference type="SUPFAM" id="SSF52540">
    <property type="entry name" value="P-loop containing nucleoside triphosphate hydrolases"/>
    <property type="match status" value="1"/>
</dbReference>
<organism evidence="7 8">
    <name type="scientific">Diaporthe australafricana</name>
    <dbReference type="NCBI Taxonomy" id="127596"/>
    <lineage>
        <taxon>Eukaryota</taxon>
        <taxon>Fungi</taxon>
        <taxon>Dikarya</taxon>
        <taxon>Ascomycota</taxon>
        <taxon>Pezizomycotina</taxon>
        <taxon>Sordariomycetes</taxon>
        <taxon>Sordariomycetidae</taxon>
        <taxon>Diaporthales</taxon>
        <taxon>Diaporthaceae</taxon>
        <taxon>Diaporthe</taxon>
    </lineage>
</organism>
<feature type="region of interest" description="Disordered" evidence="5">
    <location>
        <begin position="296"/>
        <end position="315"/>
    </location>
</feature>
<gene>
    <name evidence="7" type="ORF">Daus18300_010031</name>
</gene>
<dbReference type="InterPro" id="IPR027417">
    <property type="entry name" value="P-loop_NTPase"/>
</dbReference>
<comment type="subcellular location">
    <subcellularLocation>
        <location evidence="1">Mitochondrion outer membrane</location>
        <topology evidence="1">Single-pass membrane protein</topology>
    </subcellularLocation>
</comment>
<comment type="caution">
    <text evidence="7">The sequence shown here is derived from an EMBL/GenBank/DDBJ whole genome shotgun (WGS) entry which is preliminary data.</text>
</comment>
<dbReference type="SMART" id="SM00382">
    <property type="entry name" value="AAA"/>
    <property type="match status" value="1"/>
</dbReference>
<keyword evidence="8" id="KW-1185">Reference proteome</keyword>
<feature type="compositionally biased region" description="Low complexity" evidence="5">
    <location>
        <begin position="204"/>
        <end position="217"/>
    </location>
</feature>
<keyword evidence="3" id="KW-0496">Mitochondrion</keyword>
<dbReference type="PANTHER" id="PTHR45644:SF56">
    <property type="entry name" value="AAA ATPASE, PUTATIVE (AFU_ORTHOLOGUE AFUA_2G12920)-RELATED"/>
    <property type="match status" value="1"/>
</dbReference>
<keyword evidence="3" id="KW-0472">Membrane</keyword>
<keyword evidence="4" id="KW-0067">ATP-binding</keyword>
<proteinExistence type="predicted"/>
<evidence type="ECO:0000256" key="2">
    <source>
        <dbReference type="ARBA" id="ARBA00022741"/>
    </source>
</evidence>
<name>A0ABR3WCH4_9PEZI</name>
<sequence length="1035" mass="115018">MAQCIEDKASQDSSSRYSLPAWFLERNVKTPSDLETLKDQVTVCQCKKCEAYKKNYEDIDTEDQPTVSEPPTEDPQPEEESHTSAEKHETSHEDAISYAKFSELRDLVAANMLWRHTRPQDSSVLLRRCSDTACHSCPMEPLLMDDVVVQVAKSLSLGLISFNAEDLKGLGGDFHAQEKRRSLSKNQQQVAETSVTEEIKETTTAKTTTASEGAAAEDSPDKNTPKGTQETSVESTASKTPEWKPDWADFTTFSDRYFAARSIKWDHDEEICSSAWRDRAKESFTTILDGVSVKAGQNRKHNDDNQTSTARDSASSPRGLLVHVIDCDHSHEALTYRQKRRMLVRLGELVQEKRRDGEDVVLVISSRTLAPWEKLCRKAGVSSTSSVTLSIVNPSLEARKERDLRRKGDINTRRLRRVLDASVHLPANAWPSIEWLQSGSNDQLTPYGHDIWPVDDIHRAAAQILARTWTKPQLVLSSKYIDSVLRKLGLLTKRKVAKKNDNEEVLDSGDSGDSGTVCDEVVDEVADEVSENPLDNLILNEHEENLRDCFVDSSDLKTTWDEVILNQDIKEVMQNLVPSSKLEVEASSEFLLSQLRIRGCLLYGPPGTGKTHLCRAVAGASGSRMLSVDYASIYGGAVGETEKMIRAAFSLARKLSPCVLFIDEVDSMFCRRKSGDSSWERSAITQFLVEMDGLSQSADSPLVVVATNMPWDLDEAFLRRLPQKFYIQLPDQDSRATILRLFLKLDDLDPAVDVDGLACVTNGFSGSDLKNLCAEAALIWKIEQVKLDSLYGTMSKTFATARKDPKRLRLDVDHFAAAFERMQPNKAKQSTAELERFSQQYNPVQGELGRGNGGKRYIFNEAGNKNEAFSVRELISRPVPLQDDTPVNMQLVVWRSADRVLFPAAACNQTSEHITSAPASDVPAQDWKIIGTCADETPKDSVSGLEEPTKQSVQKIHSTEIDILKAYPPSDPQDLCASTTPSTDCETIDERDAVGNDTESTVPSPTPQELSFLGPQKPKLGADPELMSLLISTFA</sequence>
<dbReference type="Gene3D" id="1.10.8.60">
    <property type="match status" value="1"/>
</dbReference>
<dbReference type="InterPro" id="IPR041569">
    <property type="entry name" value="AAA_lid_3"/>
</dbReference>
<feature type="compositionally biased region" description="Basic and acidic residues" evidence="5">
    <location>
        <begin position="79"/>
        <end position="93"/>
    </location>
</feature>
<dbReference type="InterPro" id="IPR003593">
    <property type="entry name" value="AAA+_ATPase"/>
</dbReference>
<keyword evidence="3" id="KW-1000">Mitochondrion outer membrane</keyword>
<dbReference type="InterPro" id="IPR003959">
    <property type="entry name" value="ATPase_AAA_core"/>
</dbReference>
<evidence type="ECO:0000256" key="5">
    <source>
        <dbReference type="SAM" id="MobiDB-lite"/>
    </source>
</evidence>
<accession>A0ABR3WCH4</accession>